<dbReference type="InterPro" id="IPR000535">
    <property type="entry name" value="MSP_dom"/>
</dbReference>
<gene>
    <name evidence="3 5 6" type="ORF">SRAE_2000456600</name>
</gene>
<dbReference type="PROSITE" id="PS50202">
    <property type="entry name" value="MSP"/>
    <property type="match status" value="1"/>
</dbReference>
<comment type="function">
    <text evidence="1">Central component in molecular interactions underlying sperm crawling. Forms an extensive filament system that extends from sperm villipoda, along the leading edge of the pseudopod.</text>
</comment>
<dbReference type="WBParaSite" id="SRAE_2000456600.1">
    <property type="protein sequence ID" value="SRAE_2000456600.1"/>
    <property type="gene ID" value="WBGene00264798"/>
</dbReference>
<keyword evidence="1" id="KW-0206">Cytoskeleton</keyword>
<dbReference type="OrthoDB" id="75724at2759"/>
<feature type="domain" description="MSP" evidence="2">
    <location>
        <begin position="5"/>
        <end position="132"/>
    </location>
</feature>
<evidence type="ECO:0000313" key="5">
    <source>
        <dbReference type="WBParaSite" id="SRAE_2000456600.1"/>
    </source>
</evidence>
<proteinExistence type="predicted"/>
<dbReference type="AlphaFoldDB" id="A0A090N020"/>
<dbReference type="RefSeq" id="XP_024509119.1">
    <property type="nucleotide sequence ID" value="XM_024643450.1"/>
</dbReference>
<evidence type="ECO:0000259" key="2">
    <source>
        <dbReference type="PROSITE" id="PS50202"/>
    </source>
</evidence>
<name>A0A090N020_STRRB</name>
<evidence type="ECO:0000313" key="6">
    <source>
        <dbReference type="WormBase" id="SRAE_2000456600"/>
    </source>
</evidence>
<evidence type="ECO:0000256" key="1">
    <source>
        <dbReference type="RuleBase" id="RU003425"/>
    </source>
</evidence>
<dbReference type="InterPro" id="IPR008962">
    <property type="entry name" value="PapD-like_sf"/>
</dbReference>
<dbReference type="CTD" id="36382291"/>
<dbReference type="WormBase" id="SRAE_2000456600">
    <property type="protein sequence ID" value="SRP04718"/>
    <property type="gene ID" value="WBGene00264798"/>
</dbReference>
<accession>A0A090N020</accession>
<dbReference type="PANTHER" id="PTHR21513:SF19">
    <property type="entry name" value="MAJOR SPERM PROTEIN"/>
    <property type="match status" value="1"/>
</dbReference>
<organism evidence="3">
    <name type="scientific">Strongyloides ratti</name>
    <name type="common">Parasitic roundworm</name>
    <dbReference type="NCBI Taxonomy" id="34506"/>
    <lineage>
        <taxon>Eukaryota</taxon>
        <taxon>Metazoa</taxon>
        <taxon>Ecdysozoa</taxon>
        <taxon>Nematoda</taxon>
        <taxon>Chromadorea</taxon>
        <taxon>Rhabditida</taxon>
        <taxon>Tylenchina</taxon>
        <taxon>Panagrolaimomorpha</taxon>
        <taxon>Strongyloidoidea</taxon>
        <taxon>Strongyloididae</taxon>
        <taxon>Strongyloides</taxon>
    </lineage>
</organism>
<dbReference type="InterPro" id="IPR013783">
    <property type="entry name" value="Ig-like_fold"/>
</dbReference>
<reference evidence="3 4" key="1">
    <citation type="submission" date="2014-09" db="EMBL/GenBank/DDBJ databases">
        <authorList>
            <person name="Martin A.A."/>
        </authorList>
    </citation>
    <scope>NUCLEOTIDE SEQUENCE</scope>
    <source>
        <strain evidence="4">ED321</strain>
        <strain evidence="3">ED321 Heterogonic</strain>
    </source>
</reference>
<keyword evidence="4" id="KW-1185">Reference proteome</keyword>
<evidence type="ECO:0000313" key="3">
    <source>
        <dbReference type="EMBL" id="CEF69920.1"/>
    </source>
</evidence>
<keyword evidence="1" id="KW-0963">Cytoplasm</keyword>
<evidence type="ECO:0000313" key="4">
    <source>
        <dbReference type="Proteomes" id="UP000035682"/>
    </source>
</evidence>
<sequence length="132" mass="14829">MNDFPFKLEPSERILFSSSSLGDATCSVLLKVYNITNEHQAFKIKCTSNDVFRLRPPVTIIPPGEEPLNVNIIFNACKKIPENGKHFFFVYGMPCDPNVKARVAFGTEKGKAAKAKKLFADFKKEPCESEKI</sequence>
<dbReference type="Proteomes" id="UP000035682">
    <property type="component" value="Unplaced"/>
</dbReference>
<reference evidence="5" key="2">
    <citation type="submission" date="2020-12" db="UniProtKB">
        <authorList>
            <consortium name="WormBaseParasite"/>
        </authorList>
    </citation>
    <scope>IDENTIFICATION</scope>
</reference>
<dbReference type="PANTHER" id="PTHR21513">
    <property type="entry name" value="MAJOR SPERM PROTEIN"/>
    <property type="match status" value="1"/>
</dbReference>
<protein>
    <recommendedName>
        <fullName evidence="1">Major sperm protein</fullName>
    </recommendedName>
</protein>
<dbReference type="SUPFAM" id="SSF49354">
    <property type="entry name" value="PapD-like"/>
    <property type="match status" value="1"/>
</dbReference>
<dbReference type="STRING" id="34506.A0A090N020"/>
<dbReference type="EMBL" id="LN609529">
    <property type="protein sequence ID" value="CEF69920.1"/>
    <property type="molecule type" value="Genomic_DNA"/>
</dbReference>
<dbReference type="Pfam" id="PF00635">
    <property type="entry name" value="Motile_Sperm"/>
    <property type="match status" value="1"/>
</dbReference>
<dbReference type="Gene3D" id="2.60.40.10">
    <property type="entry name" value="Immunoglobulins"/>
    <property type="match status" value="1"/>
</dbReference>
<dbReference type="GeneID" id="36382291"/>